<feature type="domain" description="Glycosyltransferase 2-like" evidence="8">
    <location>
        <begin position="8"/>
        <end position="174"/>
    </location>
</feature>
<dbReference type="RefSeq" id="WP_046107497.1">
    <property type="nucleotide sequence ID" value="NZ_JZEX01000056.1"/>
</dbReference>
<dbReference type="EMBL" id="JZEX01000056">
    <property type="protein sequence ID" value="KKB12910.1"/>
    <property type="molecule type" value="Genomic_DNA"/>
</dbReference>
<comment type="subcellular location">
    <subcellularLocation>
        <location evidence="1">Membrane</location>
        <topology evidence="1">Multi-pass membrane protein</topology>
    </subcellularLocation>
</comment>
<evidence type="ECO:0000256" key="7">
    <source>
        <dbReference type="SAM" id="Phobius"/>
    </source>
</evidence>
<dbReference type="InterPro" id="IPR029044">
    <property type="entry name" value="Nucleotide-diphossugar_trans"/>
</dbReference>
<accession>A0A0F5FWF5</accession>
<evidence type="ECO:0000256" key="6">
    <source>
        <dbReference type="ARBA" id="ARBA00023136"/>
    </source>
</evidence>
<dbReference type="InterPro" id="IPR001173">
    <property type="entry name" value="Glyco_trans_2-like"/>
</dbReference>
<dbReference type="PATRIC" id="fig|443610.3.peg.3484"/>
<proteinExistence type="predicted"/>
<keyword evidence="5 7" id="KW-1133">Transmembrane helix</keyword>
<dbReference type="GO" id="GO:0016757">
    <property type="term" value="F:glycosyltransferase activity"/>
    <property type="evidence" value="ECO:0007669"/>
    <property type="project" value="UniProtKB-KW"/>
</dbReference>
<gene>
    <name evidence="9" type="ORF">VE25_04975</name>
</gene>
<keyword evidence="4 7" id="KW-0812">Transmembrane</keyword>
<keyword evidence="3 9" id="KW-0808">Transferase</keyword>
<evidence type="ECO:0000256" key="4">
    <source>
        <dbReference type="ARBA" id="ARBA00022692"/>
    </source>
</evidence>
<evidence type="ECO:0000313" key="9">
    <source>
        <dbReference type="EMBL" id="KKB12910.1"/>
    </source>
</evidence>
<dbReference type="Gene3D" id="3.90.550.10">
    <property type="entry name" value="Spore Coat Polysaccharide Biosynthesis Protein SpsA, Chain A"/>
    <property type="match status" value="1"/>
</dbReference>
<evidence type="ECO:0000256" key="2">
    <source>
        <dbReference type="ARBA" id="ARBA00022676"/>
    </source>
</evidence>
<sequence>MSDYALDLVVPCYNEEDVLPQTVPVMLTHLRSLAADPELNLNRFRILLVNDGSVDGTWPVIEALARENPEVVGVRLSRNFGHQNALLAGLHEVTADVCVSMDCDLQDDIGVIKSMLLVYQRGTDLALGVRNDRSSDSSGKRRTANAYYRLLSLMGVRIIENHADFRMMSRRALAALLEHSEVNLFLRGLIPTLGFSVTLIPYKRMSRTLGETKYTLRKMIRLAIDGVTSFSIAPLRAVAILGTCVFALSTGAGLYFLMERLLNPQSVTPGWASTVLPLLFLGGVQILSIGVLGEYIGKIYMEVKRRPRFIIQERTKDG</sequence>
<dbReference type="STRING" id="443610.VE25_04975"/>
<dbReference type="CDD" id="cd04187">
    <property type="entry name" value="DPM1_like_bac"/>
    <property type="match status" value="1"/>
</dbReference>
<keyword evidence="10" id="KW-1185">Reference proteome</keyword>
<organism evidence="9 10">
    <name type="scientific">Devosia geojensis</name>
    <dbReference type="NCBI Taxonomy" id="443610"/>
    <lineage>
        <taxon>Bacteria</taxon>
        <taxon>Pseudomonadati</taxon>
        <taxon>Pseudomonadota</taxon>
        <taxon>Alphaproteobacteria</taxon>
        <taxon>Hyphomicrobiales</taxon>
        <taxon>Devosiaceae</taxon>
        <taxon>Devosia</taxon>
    </lineage>
</organism>
<dbReference type="Pfam" id="PF00535">
    <property type="entry name" value="Glycos_transf_2"/>
    <property type="match status" value="1"/>
</dbReference>
<dbReference type="PANTHER" id="PTHR48090">
    <property type="entry name" value="UNDECAPRENYL-PHOSPHATE 4-DEOXY-4-FORMAMIDO-L-ARABINOSE TRANSFERASE-RELATED"/>
    <property type="match status" value="1"/>
</dbReference>
<dbReference type="InterPro" id="IPR050256">
    <property type="entry name" value="Glycosyltransferase_2"/>
</dbReference>
<evidence type="ECO:0000256" key="1">
    <source>
        <dbReference type="ARBA" id="ARBA00004141"/>
    </source>
</evidence>
<name>A0A0F5FWF5_9HYPH</name>
<comment type="caution">
    <text evidence="9">The sequence shown here is derived from an EMBL/GenBank/DDBJ whole genome shotgun (WGS) entry which is preliminary data.</text>
</comment>
<dbReference type="PANTHER" id="PTHR48090:SF1">
    <property type="entry name" value="PROPHAGE BACTOPRENOL GLUCOSYL TRANSFERASE HOMOLOG"/>
    <property type="match status" value="1"/>
</dbReference>
<dbReference type="OrthoDB" id="9807795at2"/>
<evidence type="ECO:0000259" key="8">
    <source>
        <dbReference type="Pfam" id="PF00535"/>
    </source>
</evidence>
<evidence type="ECO:0000256" key="5">
    <source>
        <dbReference type="ARBA" id="ARBA00022989"/>
    </source>
</evidence>
<keyword evidence="2" id="KW-0328">Glycosyltransferase</keyword>
<feature type="transmembrane region" description="Helical" evidence="7">
    <location>
        <begin position="222"/>
        <end position="255"/>
    </location>
</feature>
<feature type="transmembrane region" description="Helical" evidence="7">
    <location>
        <begin position="275"/>
        <end position="296"/>
    </location>
</feature>
<dbReference type="AlphaFoldDB" id="A0A0F5FWF5"/>
<keyword evidence="6 7" id="KW-0472">Membrane</keyword>
<dbReference type="SUPFAM" id="SSF53448">
    <property type="entry name" value="Nucleotide-diphospho-sugar transferases"/>
    <property type="match status" value="1"/>
</dbReference>
<dbReference type="GO" id="GO:0005886">
    <property type="term" value="C:plasma membrane"/>
    <property type="evidence" value="ECO:0007669"/>
    <property type="project" value="TreeGrafter"/>
</dbReference>
<dbReference type="Proteomes" id="UP000033632">
    <property type="component" value="Unassembled WGS sequence"/>
</dbReference>
<evidence type="ECO:0000313" key="10">
    <source>
        <dbReference type="Proteomes" id="UP000033632"/>
    </source>
</evidence>
<evidence type="ECO:0000256" key="3">
    <source>
        <dbReference type="ARBA" id="ARBA00022679"/>
    </source>
</evidence>
<protein>
    <submittedName>
        <fullName evidence="9">Glycosyltransferase</fullName>
    </submittedName>
</protein>
<reference evidence="9 10" key="1">
    <citation type="submission" date="2015-03" db="EMBL/GenBank/DDBJ databases">
        <authorList>
            <person name="Hassan Y.I."/>
            <person name="Lepp D."/>
            <person name="Li X.-Z."/>
            <person name="Zhou T."/>
        </authorList>
    </citation>
    <scope>NUCLEOTIDE SEQUENCE [LARGE SCALE GENOMIC DNA]</scope>
    <source>
        <strain evidence="9 10">BD-c194</strain>
    </source>
</reference>